<feature type="signal peptide" evidence="1">
    <location>
        <begin position="1"/>
        <end position="22"/>
    </location>
</feature>
<dbReference type="OrthoDB" id="7427667at2"/>
<accession>A0A845QEE8</accession>
<feature type="chain" id="PRO_5032748210" evidence="1">
    <location>
        <begin position="23"/>
        <end position="196"/>
    </location>
</feature>
<evidence type="ECO:0000313" key="3">
    <source>
        <dbReference type="Proteomes" id="UP000470384"/>
    </source>
</evidence>
<gene>
    <name evidence="2" type="ORF">GTQ45_14375</name>
</gene>
<name>A0A845QEE8_9HYPH</name>
<evidence type="ECO:0000256" key="1">
    <source>
        <dbReference type="SAM" id="SignalP"/>
    </source>
</evidence>
<dbReference type="GeneID" id="300654235"/>
<dbReference type="RefSeq" id="WP_160588917.1">
    <property type="nucleotide sequence ID" value="NZ_BMHN01000001.1"/>
</dbReference>
<sequence>MRSLAAAISAAAVFFAAGHALAEPVSKYSDIDLDNCPKGQKFEDEPAYEVICPGPDGWELRVLEGDLRFWVEPRPAGSSTDIRFETLSPFNTINTKAEWRGETEGGTFKPYAMILRYFTDDGIGDPASRGNVLVVTKVPRDASEQSCHVAYVNTRAVSNANAVAAHAADTMARDFDCGLHQPVTVMPGEPANMQPR</sequence>
<keyword evidence="3" id="KW-1185">Reference proteome</keyword>
<keyword evidence="1" id="KW-0732">Signal</keyword>
<protein>
    <submittedName>
        <fullName evidence="2">Uncharacterized protein</fullName>
    </submittedName>
</protein>
<reference evidence="2 3" key="1">
    <citation type="journal article" date="2016" name="Int. J. Syst. Evol. Microbiol.">
        <title>Pyruvatibacter mobilis gen. nov., sp. nov., a marine bacterium from the culture broth of Picochlorum sp. 122.</title>
        <authorList>
            <person name="Wang G."/>
            <person name="Tang M."/>
            <person name="Wu H."/>
            <person name="Dai S."/>
            <person name="Li T."/>
            <person name="Chen C."/>
            <person name="He H."/>
            <person name="Fan J."/>
            <person name="Xiang W."/>
            <person name="Li X."/>
        </authorList>
    </citation>
    <scope>NUCLEOTIDE SEQUENCE [LARGE SCALE GENOMIC DNA]</scope>
    <source>
        <strain evidence="2 3">GYP-11</strain>
    </source>
</reference>
<proteinExistence type="predicted"/>
<organism evidence="2 3">
    <name type="scientific">Pyruvatibacter mobilis</name>
    <dbReference type="NCBI Taxonomy" id="1712261"/>
    <lineage>
        <taxon>Bacteria</taxon>
        <taxon>Pseudomonadati</taxon>
        <taxon>Pseudomonadota</taxon>
        <taxon>Alphaproteobacteria</taxon>
        <taxon>Hyphomicrobiales</taxon>
        <taxon>Parvibaculaceae</taxon>
        <taxon>Pyruvatibacter</taxon>
    </lineage>
</organism>
<evidence type="ECO:0000313" key="2">
    <source>
        <dbReference type="EMBL" id="NBG96922.1"/>
    </source>
</evidence>
<comment type="caution">
    <text evidence="2">The sequence shown here is derived from an EMBL/GenBank/DDBJ whole genome shotgun (WGS) entry which is preliminary data.</text>
</comment>
<dbReference type="Proteomes" id="UP000470384">
    <property type="component" value="Unassembled WGS sequence"/>
</dbReference>
<dbReference type="EMBL" id="WXYQ01000012">
    <property type="protein sequence ID" value="NBG96922.1"/>
    <property type="molecule type" value="Genomic_DNA"/>
</dbReference>
<dbReference type="AlphaFoldDB" id="A0A845QEE8"/>